<dbReference type="PANTHER" id="PTHR31973">
    <property type="entry name" value="POLYPROTEIN, PUTATIVE-RELATED"/>
    <property type="match status" value="1"/>
</dbReference>
<keyword evidence="1" id="KW-1185">Reference proteome</keyword>
<evidence type="ECO:0000313" key="1">
    <source>
        <dbReference type="Proteomes" id="UP000087171"/>
    </source>
</evidence>
<dbReference type="OrthoDB" id="1918246at2759"/>
<accession>A0A1S2Z456</accession>
<dbReference type="RefSeq" id="XP_004514727.1">
    <property type="nucleotide sequence ID" value="XM_004514670.1"/>
</dbReference>
<dbReference type="PANTHER" id="PTHR31973:SF187">
    <property type="entry name" value="MUTATOR TRANSPOSASE MUDRA PROTEIN"/>
    <property type="match status" value="1"/>
</dbReference>
<organism evidence="1 2">
    <name type="scientific">Cicer arietinum</name>
    <name type="common">Chickpea</name>
    <name type="synonym">Garbanzo</name>
    <dbReference type="NCBI Taxonomy" id="3827"/>
    <lineage>
        <taxon>Eukaryota</taxon>
        <taxon>Viridiplantae</taxon>
        <taxon>Streptophyta</taxon>
        <taxon>Embryophyta</taxon>
        <taxon>Tracheophyta</taxon>
        <taxon>Spermatophyta</taxon>
        <taxon>Magnoliopsida</taxon>
        <taxon>eudicotyledons</taxon>
        <taxon>Gunneridae</taxon>
        <taxon>Pentapetalae</taxon>
        <taxon>rosids</taxon>
        <taxon>fabids</taxon>
        <taxon>Fabales</taxon>
        <taxon>Fabaceae</taxon>
        <taxon>Papilionoideae</taxon>
        <taxon>50 kb inversion clade</taxon>
        <taxon>NPAAA clade</taxon>
        <taxon>Hologalegina</taxon>
        <taxon>IRL clade</taxon>
        <taxon>Cicereae</taxon>
        <taxon>Cicer</taxon>
    </lineage>
</organism>
<reference evidence="2" key="1">
    <citation type="submission" date="2025-08" db="UniProtKB">
        <authorList>
            <consortium name="RefSeq"/>
        </authorList>
    </citation>
    <scope>IDENTIFICATION</scope>
    <source>
        <tissue evidence="2">Etiolated seedlings</tissue>
    </source>
</reference>
<dbReference type="PaxDb" id="3827-XP_004514727.1"/>
<name>A0A1S2Z456_CICAR</name>
<sequence length="296" mass="34204">MTRVRVKKKSFHEEVVIDIEDEYEGDIEDKYVEVEDEIEIQGNSRCEANVENENDSKDEDCNSSALTFIDIVNHDLLAPLPPRGNSEFEVEKDDYDILVTPKESDNDEATRTKFPKFKILKSNEVVKFELGMEFIAKGLVNDVVKHYALERKKNVYLKKNDKIRIIVKFSKRSRNDCWQVTSFTEKHTYHTTAKNRQANTKFLAKMFINSLRHSIGMKTKSLIVKSKEKWGIPLNSDQAYMAKKRAIEMIQGAASDQYSHLRSYAEELWRSNPNNTVIIQCDTSDNVSTSVLNCCK</sequence>
<protein>
    <submittedName>
        <fullName evidence="2">Uncharacterized protein LOC101497384</fullName>
    </submittedName>
</protein>
<gene>
    <name evidence="2" type="primary">LOC101497384</name>
</gene>
<proteinExistence type="predicted"/>
<dbReference type="Proteomes" id="UP000087171">
    <property type="component" value="Unplaced"/>
</dbReference>
<evidence type="ECO:0000313" key="2">
    <source>
        <dbReference type="RefSeq" id="XP_004514727.1"/>
    </source>
</evidence>
<dbReference type="AlphaFoldDB" id="A0A1S2Z456"/>